<evidence type="ECO:0000259" key="2">
    <source>
        <dbReference type="Pfam" id="PF13867"/>
    </source>
</evidence>
<feature type="region of interest" description="Disordered" evidence="1">
    <location>
        <begin position="49"/>
        <end position="68"/>
    </location>
</feature>
<reference evidence="3 4" key="1">
    <citation type="submission" date="2017-06" db="EMBL/GenBank/DDBJ databases">
        <title>Ant-infecting Ophiocordyceps genomes reveal a high diversity of potential behavioral manipulation genes and a possible major role for enterotoxins.</title>
        <authorList>
            <person name="De Bekker C."/>
            <person name="Evans H.C."/>
            <person name="Brachmann A."/>
            <person name="Hughes D.P."/>
        </authorList>
    </citation>
    <scope>NUCLEOTIDE SEQUENCE [LARGE SCALE GENOMIC DNA]</scope>
    <source>
        <strain evidence="3 4">1348a</strain>
    </source>
</reference>
<dbReference type="Gene3D" id="6.10.160.20">
    <property type="match status" value="1"/>
</dbReference>
<evidence type="ECO:0000313" key="4">
    <source>
        <dbReference type="Proteomes" id="UP000224854"/>
    </source>
</evidence>
<dbReference type="EMBL" id="NJEU01000657">
    <property type="protein sequence ID" value="PHH71643.1"/>
    <property type="molecule type" value="Genomic_DNA"/>
</dbReference>
<evidence type="ECO:0000256" key="1">
    <source>
        <dbReference type="SAM" id="MobiDB-lite"/>
    </source>
</evidence>
<name>A0A2C5YVI7_9HYPO</name>
<feature type="domain" description="Histone deacetylase complex subunit SAP30 Sin3 binding" evidence="2">
    <location>
        <begin position="16"/>
        <end position="47"/>
    </location>
</feature>
<protein>
    <recommendedName>
        <fullName evidence="2">Histone deacetylase complex subunit SAP30 Sin3 binding domain-containing protein</fullName>
    </recommendedName>
</protein>
<dbReference type="Proteomes" id="UP000224854">
    <property type="component" value="Unassembled WGS sequence"/>
</dbReference>
<sequence length="68" mass="7594">MARASPAARNARSARQSKEQLAMAVRKHFNAMGVQENDVIVDLIYKLRSDAAHSRQKGPKRQPPPLNN</sequence>
<gene>
    <name evidence="3" type="ORF">CDD82_6395</name>
</gene>
<evidence type="ECO:0000313" key="3">
    <source>
        <dbReference type="EMBL" id="PHH71643.1"/>
    </source>
</evidence>
<accession>A0A2C5YVI7</accession>
<organism evidence="3 4">
    <name type="scientific">Ophiocordyceps australis</name>
    <dbReference type="NCBI Taxonomy" id="1399860"/>
    <lineage>
        <taxon>Eukaryota</taxon>
        <taxon>Fungi</taxon>
        <taxon>Dikarya</taxon>
        <taxon>Ascomycota</taxon>
        <taxon>Pezizomycotina</taxon>
        <taxon>Sordariomycetes</taxon>
        <taxon>Hypocreomycetidae</taxon>
        <taxon>Hypocreales</taxon>
        <taxon>Ophiocordycipitaceae</taxon>
        <taxon>Ophiocordyceps</taxon>
    </lineage>
</organism>
<keyword evidence="4" id="KW-1185">Reference proteome</keyword>
<dbReference type="AlphaFoldDB" id="A0A2C5YVI7"/>
<dbReference type="Pfam" id="PF13867">
    <property type="entry name" value="SAP30_Sin3_bdg"/>
    <property type="match status" value="1"/>
</dbReference>
<proteinExistence type="predicted"/>
<dbReference type="InterPro" id="IPR025718">
    <property type="entry name" value="SAP30_Sin3-bd"/>
</dbReference>
<comment type="caution">
    <text evidence="3">The sequence shown here is derived from an EMBL/GenBank/DDBJ whole genome shotgun (WGS) entry which is preliminary data.</text>
</comment>
<dbReference type="InterPro" id="IPR038291">
    <property type="entry name" value="SAP30_C_sf"/>
</dbReference>
<dbReference type="OrthoDB" id="510958at2759"/>